<dbReference type="NCBIfam" id="NF011944">
    <property type="entry name" value="PRK15415.1"/>
    <property type="match status" value="1"/>
</dbReference>
<dbReference type="CDD" id="cd07048">
    <property type="entry name" value="BMC_PduB_repeat2"/>
    <property type="match status" value="1"/>
</dbReference>
<dbReference type="GO" id="GO:0031469">
    <property type="term" value="C:bacterial microcompartment"/>
    <property type="evidence" value="ECO:0007669"/>
    <property type="project" value="UniProtKB-SubCell"/>
</dbReference>
<evidence type="ECO:0000256" key="2">
    <source>
        <dbReference type="ARBA" id="ARBA00024446"/>
    </source>
</evidence>
<evidence type="ECO:0000313" key="4">
    <source>
        <dbReference type="EMBL" id="KNE18916.1"/>
    </source>
</evidence>
<protein>
    <submittedName>
        <fullName evidence="4">Propanediol utilization protein</fullName>
    </submittedName>
</protein>
<reference evidence="5" key="1">
    <citation type="submission" date="2015-07" db="EMBL/GenBank/DDBJ databases">
        <title>Fjat-10053 dsm26.</title>
        <authorList>
            <person name="Liu B."/>
            <person name="Wang J."/>
            <person name="Zhu Y."/>
            <person name="Liu G."/>
            <person name="Chen Q."/>
            <person name="Chen Z."/>
            <person name="Lan J."/>
            <person name="Che J."/>
            <person name="Ge C."/>
            <person name="Shi H."/>
            <person name="Pan Z."/>
            <person name="Liu X."/>
        </authorList>
    </citation>
    <scope>NUCLEOTIDE SEQUENCE [LARGE SCALE GENOMIC DNA]</scope>
    <source>
        <strain evidence="5">DSM 26</strain>
    </source>
</reference>
<dbReference type="InterPro" id="IPR000249">
    <property type="entry name" value="BMC_dom"/>
</dbReference>
<dbReference type="Proteomes" id="UP000036780">
    <property type="component" value="Unassembled WGS sequence"/>
</dbReference>
<comment type="caution">
    <text evidence="4">The sequence shown here is derived from an EMBL/GenBank/DDBJ whole genome shotgun (WGS) entry which is preliminary data.</text>
</comment>
<accession>A0A0L0QK25</accession>
<dbReference type="CDD" id="cd07047">
    <property type="entry name" value="BMC_PduB_repeat1"/>
    <property type="match status" value="1"/>
</dbReference>
<dbReference type="InterPro" id="IPR030984">
    <property type="entry name" value="PduB"/>
</dbReference>
<dbReference type="PIRSF" id="PIRSF012290">
    <property type="entry name" value="EutL_PduB"/>
    <property type="match status" value="1"/>
</dbReference>
<dbReference type="Pfam" id="PF00936">
    <property type="entry name" value="BMC"/>
    <property type="match status" value="2"/>
</dbReference>
<dbReference type="SUPFAM" id="SSF143414">
    <property type="entry name" value="CcmK-like"/>
    <property type="match status" value="2"/>
</dbReference>
<sequence length="257" mass="26832">MNEEILEKVLGETQSRMNGTSKESSAPHRHVTEFVGTAMGDTVGLVIANLDPQLHEYMKLDKKYRSIGFLSARTGGAPHVMAADEAVKATNTEVVSIEMARDTKGGAGHGATIIFAAEDVSDARRAVEITLEAVEKNFGNVYSSDAGHIELHYTARASMALEKGFNALVGKSFGIIVGAPAAIGLVMADTAVKTANVDVVTYASPNNGTARSNEIIISITGDSGAVKQSLLAAQEVGLSVLSSMGEIPKSGSTPTLI</sequence>
<dbReference type="PROSITE" id="PS51931">
    <property type="entry name" value="BMC_CP"/>
    <property type="match status" value="1"/>
</dbReference>
<evidence type="ECO:0000256" key="1">
    <source>
        <dbReference type="ARBA" id="ARBA00024322"/>
    </source>
</evidence>
<dbReference type="NCBIfam" id="TIGR04501">
    <property type="entry name" value="microcomp_PduB"/>
    <property type="match status" value="1"/>
</dbReference>
<dbReference type="PATRIC" id="fig|1473.5.peg.506"/>
<dbReference type="InterPro" id="IPR009193">
    <property type="entry name" value="EutL_PduB"/>
</dbReference>
<dbReference type="InterPro" id="IPR044870">
    <property type="entry name" value="BMC_CP"/>
</dbReference>
<proteinExistence type="predicted"/>
<dbReference type="GO" id="GO:0005198">
    <property type="term" value="F:structural molecule activity"/>
    <property type="evidence" value="ECO:0007669"/>
    <property type="project" value="InterPro"/>
</dbReference>
<evidence type="ECO:0000259" key="3">
    <source>
        <dbReference type="PROSITE" id="PS51931"/>
    </source>
</evidence>
<keyword evidence="2" id="KW-1283">Bacterial microcompartment</keyword>
<gene>
    <name evidence="4" type="ORF">AFK71_10045</name>
</gene>
<organism evidence="4 5">
    <name type="scientific">Virgibacillus pantothenticus</name>
    <dbReference type="NCBI Taxonomy" id="1473"/>
    <lineage>
        <taxon>Bacteria</taxon>
        <taxon>Bacillati</taxon>
        <taxon>Bacillota</taxon>
        <taxon>Bacilli</taxon>
        <taxon>Bacillales</taxon>
        <taxon>Bacillaceae</taxon>
        <taxon>Virgibacillus</taxon>
    </lineage>
</organism>
<feature type="domain" description="BMC circularly permuted" evidence="3">
    <location>
        <begin position="29"/>
        <end position="144"/>
    </location>
</feature>
<evidence type="ECO:0000313" key="5">
    <source>
        <dbReference type="Proteomes" id="UP000036780"/>
    </source>
</evidence>
<dbReference type="InterPro" id="IPR037233">
    <property type="entry name" value="CcmK-like_sf"/>
</dbReference>
<dbReference type="SMART" id="SM00877">
    <property type="entry name" value="BMC"/>
    <property type="match status" value="2"/>
</dbReference>
<keyword evidence="5" id="KW-1185">Reference proteome</keyword>
<comment type="subcellular location">
    <subcellularLocation>
        <location evidence="1">Bacterial microcompartment</location>
    </subcellularLocation>
</comment>
<name>A0A0L0QK25_VIRPA</name>
<dbReference type="Gene3D" id="3.30.70.1710">
    <property type="match status" value="2"/>
</dbReference>
<dbReference type="EMBL" id="LGTO01000007">
    <property type="protein sequence ID" value="KNE18916.1"/>
    <property type="molecule type" value="Genomic_DNA"/>
</dbReference>
<dbReference type="AlphaFoldDB" id="A0A0L0QK25"/>